<dbReference type="EMBL" id="FR695879">
    <property type="protein sequence ID" value="CBX31853.1"/>
    <property type="molecule type" value="Genomic_DNA"/>
</dbReference>
<keyword evidence="1" id="KW-0732">Signal</keyword>
<feature type="signal peptide" evidence="1">
    <location>
        <begin position="1"/>
        <end position="24"/>
    </location>
</feature>
<evidence type="ECO:0000313" key="2">
    <source>
        <dbReference type="EMBL" id="CBX31853.1"/>
    </source>
</evidence>
<proteinExistence type="predicted"/>
<evidence type="ECO:0008006" key="3">
    <source>
        <dbReference type="Google" id="ProtNLM"/>
    </source>
</evidence>
<dbReference type="InterPro" id="IPR019613">
    <property type="entry name" value="DUF4198"/>
</dbReference>
<name>E1YMQ9_9BACT</name>
<protein>
    <recommendedName>
        <fullName evidence="3">DUF4198 domain-containing protein</fullName>
    </recommendedName>
</protein>
<gene>
    <name evidence="2" type="ORF">N47_N26780</name>
</gene>
<feature type="chain" id="PRO_5003155036" description="DUF4198 domain-containing protein" evidence="1">
    <location>
        <begin position="25"/>
        <end position="260"/>
    </location>
</feature>
<accession>E1YMQ9</accession>
<dbReference type="PROSITE" id="PS51257">
    <property type="entry name" value="PROKAR_LIPOPROTEIN"/>
    <property type="match status" value="1"/>
</dbReference>
<dbReference type="Pfam" id="PF10670">
    <property type="entry name" value="DUF4198"/>
    <property type="match status" value="1"/>
</dbReference>
<dbReference type="AlphaFoldDB" id="E1YMQ9"/>
<evidence type="ECO:0000256" key="1">
    <source>
        <dbReference type="SAM" id="SignalP"/>
    </source>
</evidence>
<organism evidence="2">
    <name type="scientific">uncultured Desulfobacterium sp</name>
    <dbReference type="NCBI Taxonomy" id="201089"/>
    <lineage>
        <taxon>Bacteria</taxon>
        <taxon>Pseudomonadati</taxon>
        <taxon>Thermodesulfobacteriota</taxon>
        <taxon>Desulfobacteria</taxon>
        <taxon>Desulfobacterales</taxon>
        <taxon>Desulfobacteriaceae</taxon>
        <taxon>Desulfobacterium</taxon>
        <taxon>environmental samples</taxon>
    </lineage>
</organism>
<reference evidence="2" key="1">
    <citation type="journal article" date="2011" name="Environ. Microbiol.">
        <title>Genomic insights into the metabolic potential of the polycyclic aromatic hydrocarbon degrading sulfate-reducing Deltaproteobacterium N47.</title>
        <authorList>
            <person name="Bergmann F."/>
            <person name="Selesi D."/>
            <person name="Weinmaier T."/>
            <person name="Tischler P."/>
            <person name="Rattei T."/>
            <person name="Meckenstock R.U."/>
        </authorList>
    </citation>
    <scope>NUCLEOTIDE SEQUENCE</scope>
</reference>
<sequence length="260" mass="28637">MKRFLIIVSIVLSSGCLFFSNASAHFLTVNADKYYPKVGEEVTISIGMGHQFPEKESCEVEKMDKMYVIGPDGKQIDLPMQPEGEKKLVAPVRIKFDKPGAYLVVAEKKKGFVSKTTDGYKQKSKKELQNVIKSYWSEGHAKAIIIVGKSSGDAFQKSIGWRFQVIPSADPGKLKKGDFLNVSVTLDGKPLDTEVQATFAGFSAEKNAFAQKVKTDKGSAKIELSTSGAWLIKANHSMPYSNPEEADEYSFTSTVTFGIR</sequence>